<keyword evidence="5" id="KW-0235">DNA replication</keyword>
<dbReference type="Gene3D" id="3.30.70.270">
    <property type="match status" value="1"/>
</dbReference>
<dbReference type="InterPro" id="IPR043502">
    <property type="entry name" value="DNA/RNA_pol_sf"/>
</dbReference>
<proteinExistence type="predicted"/>
<dbReference type="GO" id="GO:0006281">
    <property type="term" value="P:DNA repair"/>
    <property type="evidence" value="ECO:0007669"/>
    <property type="project" value="UniProtKB-KW"/>
</dbReference>
<dbReference type="GO" id="GO:0046872">
    <property type="term" value="F:metal ion binding"/>
    <property type="evidence" value="ECO:0007669"/>
    <property type="project" value="UniProtKB-KW"/>
</dbReference>
<keyword evidence="4" id="KW-0548">Nucleotidyltransferase</keyword>
<dbReference type="AlphaFoldDB" id="K1RJ78"/>
<comment type="caution">
    <text evidence="12">The sequence shown here is derived from an EMBL/GenBank/DDBJ whole genome shotgun (WGS) entry which is preliminary data.</text>
</comment>
<dbReference type="InterPro" id="IPR050116">
    <property type="entry name" value="DNA_polymerase-Y"/>
</dbReference>
<dbReference type="GO" id="GO:0009432">
    <property type="term" value="P:SOS response"/>
    <property type="evidence" value="ECO:0007669"/>
    <property type="project" value="TreeGrafter"/>
</dbReference>
<dbReference type="GO" id="GO:0006260">
    <property type="term" value="P:DNA replication"/>
    <property type="evidence" value="ECO:0007669"/>
    <property type="project" value="UniProtKB-KW"/>
</dbReference>
<organism evidence="12">
    <name type="scientific">human gut metagenome</name>
    <dbReference type="NCBI Taxonomy" id="408170"/>
    <lineage>
        <taxon>unclassified sequences</taxon>
        <taxon>metagenomes</taxon>
        <taxon>organismal metagenomes</taxon>
    </lineage>
</organism>
<evidence type="ECO:0000256" key="7">
    <source>
        <dbReference type="ARBA" id="ARBA00022763"/>
    </source>
</evidence>
<evidence type="ECO:0000313" key="12">
    <source>
        <dbReference type="EMBL" id="EKC48592.1"/>
    </source>
</evidence>
<evidence type="ECO:0000256" key="4">
    <source>
        <dbReference type="ARBA" id="ARBA00022695"/>
    </source>
</evidence>
<sequence length="232" mass="25838">LAVLGDPEARHGIVLAKNYEAKSRDVRTGDPKWMAEQKCPGIVFVPPHYDLYMKHSRLVRQIYSEYTDQVEPYGLDECWLDVTGSTRLFGSGEEIADKIRKRVKSELGVSVSVGVSFNKIFAKLGSDLKKPDATTVIECDRFKEVVWPLPVKELLYVGRATHNKLKRRGIFTIGDLANANPESLKFWLGKMGIVLWQFANGLDTSPVSNIGAKSLIKTVGNSTTAPRDLISD</sequence>
<evidence type="ECO:0000256" key="5">
    <source>
        <dbReference type="ARBA" id="ARBA00022705"/>
    </source>
</evidence>
<dbReference type="PROSITE" id="PS50173">
    <property type="entry name" value="UMUC"/>
    <property type="match status" value="1"/>
</dbReference>
<dbReference type="Pfam" id="PF21999">
    <property type="entry name" value="IMS_HHH_1"/>
    <property type="match status" value="1"/>
</dbReference>
<dbReference type="InterPro" id="IPR001126">
    <property type="entry name" value="UmuC"/>
</dbReference>
<dbReference type="GO" id="GO:0042276">
    <property type="term" value="P:error-prone translesion synthesis"/>
    <property type="evidence" value="ECO:0007669"/>
    <property type="project" value="TreeGrafter"/>
</dbReference>
<dbReference type="GO" id="GO:0005829">
    <property type="term" value="C:cytosol"/>
    <property type="evidence" value="ECO:0007669"/>
    <property type="project" value="TreeGrafter"/>
</dbReference>
<evidence type="ECO:0000256" key="1">
    <source>
        <dbReference type="ARBA" id="ARBA00004496"/>
    </source>
</evidence>
<keyword evidence="6" id="KW-0479">Metal-binding</keyword>
<evidence type="ECO:0000256" key="2">
    <source>
        <dbReference type="ARBA" id="ARBA00022490"/>
    </source>
</evidence>
<dbReference type="GO" id="GO:0003677">
    <property type="term" value="F:DNA binding"/>
    <property type="evidence" value="ECO:0007669"/>
    <property type="project" value="UniProtKB-KW"/>
</dbReference>
<feature type="non-terminal residue" evidence="12">
    <location>
        <position position="1"/>
    </location>
</feature>
<evidence type="ECO:0000259" key="11">
    <source>
        <dbReference type="PROSITE" id="PS50173"/>
    </source>
</evidence>
<dbReference type="PANTHER" id="PTHR11076:SF35">
    <property type="entry name" value="DNA REPAIR PROTEIN HOMOLOG YOBH"/>
    <property type="match status" value="1"/>
</dbReference>
<name>K1RJ78_9ZZZZ</name>
<keyword evidence="12" id="KW-0239">DNA-directed DNA polymerase</keyword>
<dbReference type="GO" id="GO:0003887">
    <property type="term" value="F:DNA-directed DNA polymerase activity"/>
    <property type="evidence" value="ECO:0007669"/>
    <property type="project" value="UniProtKB-KW"/>
</dbReference>
<evidence type="ECO:0000256" key="3">
    <source>
        <dbReference type="ARBA" id="ARBA00022679"/>
    </source>
</evidence>
<feature type="non-terminal residue" evidence="12">
    <location>
        <position position="232"/>
    </location>
</feature>
<accession>K1RJ78</accession>
<evidence type="ECO:0000256" key="10">
    <source>
        <dbReference type="ARBA" id="ARBA00023204"/>
    </source>
</evidence>
<keyword evidence="7" id="KW-0227">DNA damage</keyword>
<comment type="subcellular location">
    <subcellularLocation>
        <location evidence="1">Cytoplasm</location>
    </subcellularLocation>
</comment>
<protein>
    <submittedName>
        <fullName evidence="12">DNA-directed DNA polymerase IV</fullName>
    </submittedName>
</protein>
<dbReference type="Pfam" id="PF00817">
    <property type="entry name" value="IMS"/>
    <property type="match status" value="1"/>
</dbReference>
<keyword evidence="10" id="KW-0234">DNA repair</keyword>
<keyword evidence="8" id="KW-0460">Magnesium</keyword>
<evidence type="ECO:0000256" key="9">
    <source>
        <dbReference type="ARBA" id="ARBA00023125"/>
    </source>
</evidence>
<keyword evidence="9" id="KW-0238">DNA-binding</keyword>
<dbReference type="SUPFAM" id="SSF56672">
    <property type="entry name" value="DNA/RNA polymerases"/>
    <property type="match status" value="1"/>
</dbReference>
<dbReference type="PANTHER" id="PTHR11076">
    <property type="entry name" value="DNA REPAIR POLYMERASE UMUC / TRANSFERASE FAMILY MEMBER"/>
    <property type="match status" value="1"/>
</dbReference>
<dbReference type="Gene3D" id="3.40.1170.60">
    <property type="match status" value="1"/>
</dbReference>
<dbReference type="EMBL" id="AJWZ01010395">
    <property type="protein sequence ID" value="EKC48592.1"/>
    <property type="molecule type" value="Genomic_DNA"/>
</dbReference>
<keyword evidence="3" id="KW-0808">Transferase</keyword>
<keyword evidence="2" id="KW-0963">Cytoplasm</keyword>
<dbReference type="CDD" id="cd03586">
    <property type="entry name" value="PolY_Pol_IV_kappa"/>
    <property type="match status" value="1"/>
</dbReference>
<reference evidence="12" key="1">
    <citation type="journal article" date="2013" name="Environ. Microbiol.">
        <title>Microbiota from the distal guts of lean and obese adolescents exhibit partial functional redundancy besides clear differences in community structure.</title>
        <authorList>
            <person name="Ferrer M."/>
            <person name="Ruiz A."/>
            <person name="Lanza F."/>
            <person name="Haange S.B."/>
            <person name="Oberbach A."/>
            <person name="Till H."/>
            <person name="Bargiela R."/>
            <person name="Campoy C."/>
            <person name="Segura M.T."/>
            <person name="Richter M."/>
            <person name="von Bergen M."/>
            <person name="Seifert J."/>
            <person name="Suarez A."/>
        </authorList>
    </citation>
    <scope>NUCLEOTIDE SEQUENCE</scope>
</reference>
<gene>
    <name evidence="12" type="ORF">OBE_15099</name>
</gene>
<evidence type="ECO:0000256" key="8">
    <source>
        <dbReference type="ARBA" id="ARBA00022842"/>
    </source>
</evidence>
<feature type="domain" description="UmuC" evidence="11">
    <location>
        <begin position="1"/>
        <end position="158"/>
    </location>
</feature>
<dbReference type="InterPro" id="IPR043128">
    <property type="entry name" value="Rev_trsase/Diguanyl_cyclase"/>
</dbReference>
<dbReference type="Gene3D" id="1.10.150.20">
    <property type="entry name" value="5' to 3' exonuclease, C-terminal subdomain"/>
    <property type="match status" value="1"/>
</dbReference>
<dbReference type="InterPro" id="IPR053848">
    <property type="entry name" value="IMS_HHH_1"/>
</dbReference>
<dbReference type="InterPro" id="IPR022880">
    <property type="entry name" value="DNApol_IV"/>
</dbReference>
<evidence type="ECO:0000256" key="6">
    <source>
        <dbReference type="ARBA" id="ARBA00022723"/>
    </source>
</evidence>